<dbReference type="EMBL" id="AAWS01000016">
    <property type="protein sequence ID" value="EAY28391.1"/>
    <property type="molecule type" value="Genomic_DNA"/>
</dbReference>
<feature type="compositionally biased region" description="Basic and acidic residues" evidence="1">
    <location>
        <begin position="36"/>
        <end position="49"/>
    </location>
</feature>
<dbReference type="EMBL" id="AAWS01000045">
    <property type="protein sequence ID" value="EAY25639.1"/>
    <property type="molecule type" value="Genomic_DNA"/>
</dbReference>
<evidence type="ECO:0000313" key="4">
    <source>
        <dbReference type="EMBL" id="EAY31015.1"/>
    </source>
</evidence>
<evidence type="ECO:0000256" key="1">
    <source>
        <dbReference type="SAM" id="MobiDB-lite"/>
    </source>
</evidence>
<dbReference type="EMBL" id="AAWS01000004">
    <property type="protein sequence ID" value="EAY31015.1"/>
    <property type="molecule type" value="Genomic_DNA"/>
</dbReference>
<proteinExistence type="predicted"/>
<feature type="region of interest" description="Disordered" evidence="1">
    <location>
        <begin position="1"/>
        <end position="49"/>
    </location>
</feature>
<comment type="caution">
    <text evidence="4">The sequence shown here is derived from an EMBL/GenBank/DDBJ whole genome shotgun (WGS) entry which is preliminary data.</text>
</comment>
<protein>
    <submittedName>
        <fullName evidence="4">Uncharacterized protein</fullName>
    </submittedName>
</protein>
<sequence length="49" mass="5805">MQMSNNLLKKATPTDIKWSTEEEEEGFDPWGWEPNYGDKDFGVSDRDFY</sequence>
<keyword evidence="5" id="KW-1185">Reference proteome</keyword>
<organism evidence="4 5">
    <name type="scientific">Microscilla marina ATCC 23134</name>
    <dbReference type="NCBI Taxonomy" id="313606"/>
    <lineage>
        <taxon>Bacteria</taxon>
        <taxon>Pseudomonadati</taxon>
        <taxon>Bacteroidota</taxon>
        <taxon>Cytophagia</taxon>
        <taxon>Cytophagales</taxon>
        <taxon>Microscillaceae</taxon>
        <taxon>Microscilla</taxon>
    </lineage>
</organism>
<name>A1ZER3_MICM2</name>
<accession>A1ZER3</accession>
<evidence type="ECO:0000313" key="5">
    <source>
        <dbReference type="Proteomes" id="UP000004095"/>
    </source>
</evidence>
<gene>
    <name evidence="3" type="ORF">M23134_03943</name>
    <name evidence="2" type="ORF">M23134_07290</name>
    <name evidence="4" type="ORF">M23134_07422</name>
</gene>
<reference evidence="4 5" key="1">
    <citation type="submission" date="2007-01" db="EMBL/GenBank/DDBJ databases">
        <authorList>
            <person name="Haygood M."/>
            <person name="Podell S."/>
            <person name="Anderson C."/>
            <person name="Hopkinson B."/>
            <person name="Roe K."/>
            <person name="Barbeau K."/>
            <person name="Gaasterland T."/>
            <person name="Ferriera S."/>
            <person name="Johnson J."/>
            <person name="Kravitz S."/>
            <person name="Beeson K."/>
            <person name="Sutton G."/>
            <person name="Rogers Y.-H."/>
            <person name="Friedman R."/>
            <person name="Frazier M."/>
            <person name="Venter J.C."/>
        </authorList>
    </citation>
    <scope>NUCLEOTIDE SEQUENCE [LARGE SCALE GENOMIC DNA]</scope>
    <source>
        <strain evidence="4 5">ATCC 23134</strain>
    </source>
</reference>
<dbReference type="AlphaFoldDB" id="A1ZER3"/>
<evidence type="ECO:0000313" key="2">
    <source>
        <dbReference type="EMBL" id="EAY25639.1"/>
    </source>
</evidence>
<dbReference type="Proteomes" id="UP000004095">
    <property type="component" value="Unassembled WGS sequence"/>
</dbReference>
<evidence type="ECO:0000313" key="3">
    <source>
        <dbReference type="EMBL" id="EAY28391.1"/>
    </source>
</evidence>